<sequence length="459" mass="53148">MSIIRVTEGENITNIEKGWTVFTDTFDAYAGQFSHFTATNGTVFGNPKSDKSEETHYFKEGWWSSDSQGNSRITEAAIGQVVYFQVKTKNITDPNADVGMQLYDEDGGLGGEDDPIGVREVTQDDSLGALVTEKRVTNNAIVYNLTLSDGLASFIEDDFGDEIELYFECSYKEDINVKLPLSSELYLKVEICDKNVVQSFNNKQYGSCDFYCFRYDDFMRRHKHCGHMPPVYYFGEMRELSSWSVIDNITEWWTPSLTNEMKQISISVEEVEKQGNKYKPVPSTSYGFKYCTRFSRVLMPTLTQRGQIWLTEARFKLQKYMEQGVIDKTYIANYDVIILDSLENNFNDNFKKFNWSSMIYEFDQEMQTKYYTNIEIDNDKFQDFAFATHPDAYDPVKMSYLSADDLLKVMSTPDMKEWLGSATWAQALIMARNLNYREITEATLNRFFKKYILGDDGFK</sequence>
<evidence type="ECO:0000313" key="1">
    <source>
        <dbReference type="EMBL" id="KIA84745.1"/>
    </source>
</evidence>
<organism evidence="1 2">
    <name type="scientific">Kaistella jeonii</name>
    <dbReference type="NCBI Taxonomy" id="266749"/>
    <lineage>
        <taxon>Bacteria</taxon>
        <taxon>Pseudomonadati</taxon>
        <taxon>Bacteroidota</taxon>
        <taxon>Flavobacteriia</taxon>
        <taxon>Flavobacteriales</taxon>
        <taxon>Weeksellaceae</taxon>
        <taxon>Chryseobacterium group</taxon>
        <taxon>Kaistella</taxon>
    </lineage>
</organism>
<protein>
    <submittedName>
        <fullName evidence="1">Uncharacterized protein</fullName>
    </submittedName>
</protein>
<proteinExistence type="predicted"/>
<keyword evidence="2" id="KW-1185">Reference proteome</keyword>
<dbReference type="RefSeq" id="WP_039355008.1">
    <property type="nucleotide sequence ID" value="NZ_FOLA01000023.1"/>
</dbReference>
<dbReference type="Proteomes" id="UP000031473">
    <property type="component" value="Unassembled WGS sequence"/>
</dbReference>
<accession>A0A0C1CU42</accession>
<gene>
    <name evidence="1" type="ORF">OA86_14845</name>
</gene>
<dbReference type="AlphaFoldDB" id="A0A0C1CU42"/>
<dbReference type="EMBL" id="JSYL01000021">
    <property type="protein sequence ID" value="KIA84745.1"/>
    <property type="molecule type" value="Genomic_DNA"/>
</dbReference>
<dbReference type="STRING" id="266749.SAMN05421876_1232"/>
<evidence type="ECO:0000313" key="2">
    <source>
        <dbReference type="Proteomes" id="UP000031473"/>
    </source>
</evidence>
<dbReference type="OrthoDB" id="9001829at2"/>
<comment type="caution">
    <text evidence="1">The sequence shown here is derived from an EMBL/GenBank/DDBJ whole genome shotgun (WGS) entry which is preliminary data.</text>
</comment>
<name>A0A0C1CU42_9FLAO</name>
<reference evidence="1 2" key="1">
    <citation type="submission" date="2014-10" db="EMBL/GenBank/DDBJ databases">
        <title>Kaistella jeonii genome.</title>
        <authorList>
            <person name="Clayton J.T."/>
            <person name="Newman J.D."/>
        </authorList>
    </citation>
    <scope>NUCLEOTIDE SEQUENCE [LARGE SCALE GENOMIC DNA]</scope>
    <source>
        <strain evidence="1 2">DSM 17048</strain>
    </source>
</reference>